<dbReference type="InterPro" id="IPR016169">
    <property type="entry name" value="FAD-bd_PCMH_sub2"/>
</dbReference>
<dbReference type="Gene3D" id="1.10.45.10">
    <property type="entry name" value="Vanillyl-alcohol Oxidase, Chain A, domain 4"/>
    <property type="match status" value="1"/>
</dbReference>
<dbReference type="GO" id="GO:1903457">
    <property type="term" value="P:lactate catabolic process"/>
    <property type="evidence" value="ECO:0007669"/>
    <property type="project" value="TreeGrafter"/>
</dbReference>
<dbReference type="PANTHER" id="PTHR11748">
    <property type="entry name" value="D-LACTATE DEHYDROGENASE"/>
    <property type="match status" value="1"/>
</dbReference>
<dbReference type="Pfam" id="PF13534">
    <property type="entry name" value="Fer4_17"/>
    <property type="match status" value="1"/>
</dbReference>
<evidence type="ECO:0000313" key="11">
    <source>
        <dbReference type="Proteomes" id="UP000000755"/>
    </source>
</evidence>
<dbReference type="PROSITE" id="PS51387">
    <property type="entry name" value="FAD_PCMH"/>
    <property type="match status" value="1"/>
</dbReference>
<feature type="domain" description="4Fe-4S ferredoxin-type" evidence="8">
    <location>
        <begin position="617"/>
        <end position="642"/>
    </location>
</feature>
<dbReference type="Pfam" id="PF01565">
    <property type="entry name" value="FAD_binding_4"/>
    <property type="match status" value="1"/>
</dbReference>
<evidence type="ECO:0000256" key="4">
    <source>
        <dbReference type="ARBA" id="ARBA00022827"/>
    </source>
</evidence>
<dbReference type="InterPro" id="IPR016171">
    <property type="entry name" value="Vanillyl_alc_oxidase_C-sub2"/>
</dbReference>
<dbReference type="SUPFAM" id="SSF55103">
    <property type="entry name" value="FAD-linked oxidases, C-terminal domain"/>
    <property type="match status" value="1"/>
</dbReference>
<dbReference type="PANTHER" id="PTHR11748:SF119">
    <property type="entry name" value="D-2-HYDROXYGLUTARATE DEHYDROGENASE"/>
    <property type="match status" value="1"/>
</dbReference>
<dbReference type="InterPro" id="IPR017896">
    <property type="entry name" value="4Fe4S_Fe-S-bd"/>
</dbReference>
<keyword evidence="4" id="KW-0274">FAD</keyword>
<name>A0M1V8_CHRFK</name>
<accession>A0M1V8</accession>
<dbReference type="SUPFAM" id="SSF46548">
    <property type="entry name" value="alpha-helical ferredoxin"/>
    <property type="match status" value="1"/>
</dbReference>
<dbReference type="GO" id="GO:0046872">
    <property type="term" value="F:metal ion binding"/>
    <property type="evidence" value="ECO:0007669"/>
    <property type="project" value="UniProtKB-KW"/>
</dbReference>
<evidence type="ECO:0000256" key="3">
    <source>
        <dbReference type="ARBA" id="ARBA00022723"/>
    </source>
</evidence>
<keyword evidence="6" id="KW-0408">Iron</keyword>
<dbReference type="Proteomes" id="UP000000755">
    <property type="component" value="Chromosome"/>
</dbReference>
<keyword evidence="3" id="KW-0479">Metal-binding</keyword>
<dbReference type="GO" id="GO:0004458">
    <property type="term" value="F:D-lactate dehydrogenase (cytochrome) activity"/>
    <property type="evidence" value="ECO:0007669"/>
    <property type="project" value="TreeGrafter"/>
</dbReference>
<dbReference type="InterPro" id="IPR016166">
    <property type="entry name" value="FAD-bd_PCMH"/>
</dbReference>
<dbReference type="InterPro" id="IPR009051">
    <property type="entry name" value="Helical_ferredxn"/>
</dbReference>
<dbReference type="GO" id="GO:0071949">
    <property type="term" value="F:FAD binding"/>
    <property type="evidence" value="ECO:0007669"/>
    <property type="project" value="InterPro"/>
</dbReference>
<dbReference type="EC" id="1.-.-.-" evidence="10"/>
<dbReference type="Gene3D" id="3.30.70.2740">
    <property type="match status" value="1"/>
</dbReference>
<proteinExistence type="predicted"/>
<dbReference type="PROSITE" id="PS51379">
    <property type="entry name" value="4FE4S_FER_2"/>
    <property type="match status" value="1"/>
</dbReference>
<keyword evidence="5 10" id="KW-0560">Oxidoreductase</keyword>
<evidence type="ECO:0000256" key="2">
    <source>
        <dbReference type="ARBA" id="ARBA00022630"/>
    </source>
</evidence>
<dbReference type="Gene3D" id="1.10.1060.10">
    <property type="entry name" value="Alpha-helical ferredoxin"/>
    <property type="match status" value="1"/>
</dbReference>
<dbReference type="GO" id="GO:0008720">
    <property type="term" value="F:D-lactate dehydrogenase (NAD+) activity"/>
    <property type="evidence" value="ECO:0007669"/>
    <property type="project" value="TreeGrafter"/>
</dbReference>
<comment type="cofactor">
    <cofactor evidence="1">
        <name>FAD</name>
        <dbReference type="ChEBI" id="CHEBI:57692"/>
    </cofactor>
</comment>
<dbReference type="EMBL" id="CU207366">
    <property type="protein sequence ID" value="CAL66603.1"/>
    <property type="molecule type" value="Genomic_DNA"/>
</dbReference>
<evidence type="ECO:0000256" key="6">
    <source>
        <dbReference type="ARBA" id="ARBA00023004"/>
    </source>
</evidence>
<dbReference type="InterPro" id="IPR036318">
    <property type="entry name" value="FAD-bd_PCMH-like_sf"/>
</dbReference>
<evidence type="ECO:0000313" key="10">
    <source>
        <dbReference type="EMBL" id="CAL66603.1"/>
    </source>
</evidence>
<dbReference type="SUPFAM" id="SSF56176">
    <property type="entry name" value="FAD-binding/transporter-associated domain-like"/>
    <property type="match status" value="1"/>
</dbReference>
<dbReference type="GO" id="GO:0051536">
    <property type="term" value="F:iron-sulfur cluster binding"/>
    <property type="evidence" value="ECO:0007669"/>
    <property type="project" value="UniProtKB-KW"/>
</dbReference>
<dbReference type="InterPro" id="IPR017900">
    <property type="entry name" value="4Fe4S_Fe_S_CS"/>
</dbReference>
<protein>
    <submittedName>
        <fullName evidence="10">FAD-linked oxidase-like protein</fullName>
        <ecNumber evidence="10">1.-.-.-</ecNumber>
    </submittedName>
</protein>
<dbReference type="InterPro" id="IPR004113">
    <property type="entry name" value="FAD-bd_oxidored_4_C"/>
</dbReference>
<keyword evidence="7" id="KW-0411">Iron-sulfur</keyword>
<dbReference type="STRING" id="411154.GFO_1630"/>
<dbReference type="KEGG" id="gfo:GFO_1630"/>
<organism evidence="10 11">
    <name type="scientific">Christiangramia forsetii (strain DSM 17595 / CGMCC 1.15422 / KT0803)</name>
    <name type="common">Gramella forsetii</name>
    <dbReference type="NCBI Taxonomy" id="411154"/>
    <lineage>
        <taxon>Bacteria</taxon>
        <taxon>Pseudomonadati</taxon>
        <taxon>Bacteroidota</taxon>
        <taxon>Flavobacteriia</taxon>
        <taxon>Flavobacteriales</taxon>
        <taxon>Flavobacteriaceae</taxon>
        <taxon>Christiangramia</taxon>
    </lineage>
</organism>
<evidence type="ECO:0000256" key="1">
    <source>
        <dbReference type="ARBA" id="ARBA00001974"/>
    </source>
</evidence>
<evidence type="ECO:0000256" key="7">
    <source>
        <dbReference type="ARBA" id="ARBA00023014"/>
    </source>
</evidence>
<keyword evidence="2" id="KW-0285">Flavoprotein</keyword>
<dbReference type="InterPro" id="IPR016164">
    <property type="entry name" value="FAD-linked_Oxase-like_C"/>
</dbReference>
<dbReference type="InterPro" id="IPR006094">
    <property type="entry name" value="Oxid_FAD_bind_N"/>
</dbReference>
<sequence length="977" mass="109401">MSMELKQALYHLSKEISGELHYDDLWKSIYATDASVYREIPLAVCFPKNEKDLVKLIDFAKRYKTSLIPRTAGTSLAGQCTGDGIVVDVSKHFTGVIEVNPELKRVSVQPGVIRDDLNRRLERHGLFFGPNTSTSNRCMIGGMVGNNSSGTTSIKYGTTRDRLVSLKVILSDGSYAEFRDLTLSEYQEKLKLDNLEGEIYRLLHEKLNDKTNQEEILKNFPPVGLHRRNTGYAIDELLASEVFTESPRNFNFCKLIAGSEGTLAFITEITLQLDELPPKYTAMVAAHYPSIDSCMQAVVPAMQHSLFTCEMMDKVILDCTKESLKYRDNRFFIEGDPKGILMLELRNDSEDELQRQVDALLETLKNSGLGYAFPVLYGEQIDLALELRKAGLGLLANLKGDKKAVACIEDTAVALPVLADYISDFSKIMKSYDQQAVYYAHAGAGEIHLRPILNLKKSEDVKLFRSITKDVAELVKKYNGSLSGEHGDGRVRAEFIELMFGEKVYKLLKEVKYAFDPNNIFNPGKIVDAPAMDVSLRYTPDRTEPEIETIMDFSEAGGVLRLAEQCNGSGDCRKSVEAGGTMCPSYRATKDEKDTTRARANALREFLTNSDKKNRFDHPELKEVLDLCISCKGCKSECPSNVDMGALKAEFQHQYNQAHKPSFRDRAFANITQQNERASKFPVISRFIMSNSLTSGIAKSFLSVAPERTLPIVAKQTLKKYYLKHKAKFQNENSVKTVYLFNDEFTNYLDAEVGIDALNLLADLGYEVLIIDHPESGRSQISKGFLDKAKELANKNVSIFKDLISDETPLIGVEPSAILSFRDEYLRLADDKDSAVKLAKNSFIIEEFLKQEIAMGNIRQDQFTDDSATIKIHGHCHQKALSNVSKTFDILNLPKNYKVTIIPSGCCGMAGSFGYEKEHYEISMKIGENSLFPAIRKSEESVIISANGTSCRHQIKDGTNRMALHPATILRNALKKI</sequence>
<evidence type="ECO:0000259" key="8">
    <source>
        <dbReference type="PROSITE" id="PS51379"/>
    </source>
</evidence>
<dbReference type="Pfam" id="PF02913">
    <property type="entry name" value="FAD-oxidase_C"/>
    <property type="match status" value="1"/>
</dbReference>
<dbReference type="eggNOG" id="COG0277">
    <property type="taxonomic scope" value="Bacteria"/>
</dbReference>
<feature type="domain" description="FAD-binding PCMH-type" evidence="9">
    <location>
        <begin position="37"/>
        <end position="276"/>
    </location>
</feature>
<dbReference type="HOGENOM" id="CLU_010756_0_0_10"/>
<evidence type="ECO:0000256" key="5">
    <source>
        <dbReference type="ARBA" id="ARBA00023002"/>
    </source>
</evidence>
<dbReference type="Gene3D" id="3.30.465.10">
    <property type="match status" value="1"/>
</dbReference>
<gene>
    <name evidence="10" type="ordered locus">GFO_1630</name>
</gene>
<evidence type="ECO:0000259" key="9">
    <source>
        <dbReference type="PROSITE" id="PS51387"/>
    </source>
</evidence>
<dbReference type="PROSITE" id="PS00198">
    <property type="entry name" value="4FE4S_FER_1"/>
    <property type="match status" value="1"/>
</dbReference>
<reference evidence="10 11" key="1">
    <citation type="journal article" date="2006" name="Environ. Microbiol.">
        <title>Whole genome analysis of the marine Bacteroidetes'Gramella forsetii' reveals adaptations to degradation of polymeric organic matter.</title>
        <authorList>
            <person name="Bauer M."/>
            <person name="Kube M."/>
            <person name="Teeling H."/>
            <person name="Richter M."/>
            <person name="Lombardot T."/>
            <person name="Allers E."/>
            <person name="Wuerdemann C.A."/>
            <person name="Quast C."/>
            <person name="Kuhl H."/>
            <person name="Knaust F."/>
            <person name="Woebken D."/>
            <person name="Bischof K."/>
            <person name="Mussmann M."/>
            <person name="Choudhuri J.V."/>
            <person name="Meyer F."/>
            <person name="Reinhardt R."/>
            <person name="Amann R.I."/>
            <person name="Gloeckner F.O."/>
        </authorList>
    </citation>
    <scope>NUCLEOTIDE SEQUENCE [LARGE SCALE GENOMIC DNA]</scope>
    <source>
        <strain evidence="10 11">KT0803</strain>
    </source>
</reference>
<dbReference type="eggNOG" id="COG0247">
    <property type="taxonomic scope" value="Bacteria"/>
</dbReference>
<dbReference type="AlphaFoldDB" id="A0M1V8"/>